<reference evidence="1 2" key="1">
    <citation type="journal article" date="2021" name="bioRxiv">
        <title>The Gossypium anomalum genome as a resource for cotton improvement and evolutionary analysis of hybrid incompatibility.</title>
        <authorList>
            <person name="Grover C.E."/>
            <person name="Yuan D."/>
            <person name="Arick M.A."/>
            <person name="Miller E.R."/>
            <person name="Hu G."/>
            <person name="Peterson D.G."/>
            <person name="Wendel J.F."/>
            <person name="Udall J.A."/>
        </authorList>
    </citation>
    <scope>NUCLEOTIDE SEQUENCE [LARGE SCALE GENOMIC DNA]</scope>
    <source>
        <strain evidence="1">JFW-Udall</strain>
        <tissue evidence="1">Leaf</tissue>
    </source>
</reference>
<dbReference type="OrthoDB" id="998016at2759"/>
<gene>
    <name evidence="1" type="ORF">CXB51_002236</name>
</gene>
<dbReference type="EMBL" id="JAHUZN010000001">
    <property type="protein sequence ID" value="KAG8503933.1"/>
    <property type="molecule type" value="Genomic_DNA"/>
</dbReference>
<name>A0A8J6DF94_9ROSI</name>
<evidence type="ECO:0000313" key="2">
    <source>
        <dbReference type="Proteomes" id="UP000701853"/>
    </source>
</evidence>
<dbReference type="PANTHER" id="PTHR11439">
    <property type="entry name" value="GAG-POL-RELATED RETROTRANSPOSON"/>
    <property type="match status" value="1"/>
</dbReference>
<evidence type="ECO:0000313" key="1">
    <source>
        <dbReference type="EMBL" id="KAG8503933.1"/>
    </source>
</evidence>
<accession>A0A8J6DF94</accession>
<dbReference type="PANTHER" id="PTHR11439:SF467">
    <property type="entry name" value="INTEGRASE CATALYTIC DOMAIN-CONTAINING PROTEIN"/>
    <property type="match status" value="1"/>
</dbReference>
<protein>
    <submittedName>
        <fullName evidence="1">Uncharacterized protein</fullName>
    </submittedName>
</protein>
<keyword evidence="2" id="KW-1185">Reference proteome</keyword>
<dbReference type="AlphaFoldDB" id="A0A8J6DF94"/>
<organism evidence="1 2">
    <name type="scientific">Gossypium anomalum</name>
    <dbReference type="NCBI Taxonomy" id="47600"/>
    <lineage>
        <taxon>Eukaryota</taxon>
        <taxon>Viridiplantae</taxon>
        <taxon>Streptophyta</taxon>
        <taxon>Embryophyta</taxon>
        <taxon>Tracheophyta</taxon>
        <taxon>Spermatophyta</taxon>
        <taxon>Magnoliopsida</taxon>
        <taxon>eudicotyledons</taxon>
        <taxon>Gunneridae</taxon>
        <taxon>Pentapetalae</taxon>
        <taxon>rosids</taxon>
        <taxon>malvids</taxon>
        <taxon>Malvales</taxon>
        <taxon>Malvaceae</taxon>
        <taxon>Malvoideae</taxon>
        <taxon>Gossypium</taxon>
    </lineage>
</organism>
<dbReference type="CDD" id="cd09272">
    <property type="entry name" value="RNase_HI_RT_Ty1"/>
    <property type="match status" value="1"/>
</dbReference>
<sequence>MDQSKTSPTPMVTTCKLSVNDGDPTMDEHLFRSIVDDHFKAVKRILRYLQGTLDYGLQFTRSSKLLLEGYSDASWRFDTDDHRSTSGFCVFLGGNPISWSSWKQQVVSRSTAEAEYHSLANVTAEIVWIQSSAAVAVASNPVLHSKFKHVELDLFFVREKAANGSLQVGHISGQEQIADILTKPLSVGLLDKFRSKLRVVCSGGDDMQKQRKSRSMGHVME</sequence>
<proteinExistence type="predicted"/>
<dbReference type="Proteomes" id="UP000701853">
    <property type="component" value="Chromosome 1"/>
</dbReference>
<comment type="caution">
    <text evidence="1">The sequence shown here is derived from an EMBL/GenBank/DDBJ whole genome shotgun (WGS) entry which is preliminary data.</text>
</comment>